<dbReference type="GO" id="GO:0003678">
    <property type="term" value="F:DNA helicase activity"/>
    <property type="evidence" value="ECO:0007669"/>
    <property type="project" value="UniProtKB-EC"/>
</dbReference>
<evidence type="ECO:0000256" key="9">
    <source>
        <dbReference type="ARBA" id="ARBA00034808"/>
    </source>
</evidence>
<evidence type="ECO:0000259" key="10">
    <source>
        <dbReference type="PROSITE" id="PS51192"/>
    </source>
</evidence>
<dbReference type="NCBIfam" id="TIGR00614">
    <property type="entry name" value="recQ_fam"/>
    <property type="match status" value="1"/>
</dbReference>
<dbReference type="SUPFAM" id="SSF53271">
    <property type="entry name" value="PRTase-like"/>
    <property type="match status" value="1"/>
</dbReference>
<dbReference type="InterPro" id="IPR000836">
    <property type="entry name" value="PRTase_dom"/>
</dbReference>
<dbReference type="SUPFAM" id="SSF52540">
    <property type="entry name" value="P-loop containing nucleoside triphosphate hydrolases"/>
    <property type="match status" value="1"/>
</dbReference>
<proteinExistence type="inferred from homology"/>
<dbReference type="InterPro" id="IPR004589">
    <property type="entry name" value="DNA_helicase_ATP-dep_RecQ"/>
</dbReference>
<evidence type="ECO:0000256" key="5">
    <source>
        <dbReference type="ARBA" id="ARBA00022840"/>
    </source>
</evidence>
<dbReference type="InterPro" id="IPR027417">
    <property type="entry name" value="P-loop_NTPase"/>
</dbReference>
<keyword evidence="13" id="KW-1185">Reference proteome</keyword>
<dbReference type="Pfam" id="PF00270">
    <property type="entry name" value="DEAD"/>
    <property type="match status" value="1"/>
</dbReference>
<dbReference type="CDD" id="cd06223">
    <property type="entry name" value="PRTases_typeI"/>
    <property type="match status" value="1"/>
</dbReference>
<keyword evidence="4 12" id="KW-0347">Helicase</keyword>
<evidence type="ECO:0000313" key="13">
    <source>
        <dbReference type="Proteomes" id="UP001194469"/>
    </source>
</evidence>
<comment type="catalytic activity">
    <reaction evidence="8">
        <text>Couples ATP hydrolysis with the unwinding of duplex DNA by translocating in the 3'-5' direction.</text>
        <dbReference type="EC" id="5.6.2.4"/>
    </reaction>
</comment>
<dbReference type="InterPro" id="IPR011545">
    <property type="entry name" value="DEAD/DEAH_box_helicase_dom"/>
</dbReference>
<comment type="similarity">
    <text evidence="1">Belongs to the helicase family. RecQ subfamily.</text>
</comment>
<dbReference type="InterPro" id="IPR029057">
    <property type="entry name" value="PRTase-like"/>
</dbReference>
<dbReference type="GO" id="GO:0016787">
    <property type="term" value="F:hydrolase activity"/>
    <property type="evidence" value="ECO:0007669"/>
    <property type="project" value="UniProtKB-KW"/>
</dbReference>
<evidence type="ECO:0000256" key="1">
    <source>
        <dbReference type="ARBA" id="ARBA00005446"/>
    </source>
</evidence>
<dbReference type="EC" id="5.6.2.4" evidence="9"/>
<dbReference type="Gene3D" id="3.40.50.300">
    <property type="entry name" value="P-loop containing nucleotide triphosphate hydrolases"/>
    <property type="match status" value="2"/>
</dbReference>
<gene>
    <name evidence="12" type="ORF">FVW20_08235</name>
</gene>
<feature type="domain" description="Helicase C-terminal" evidence="11">
    <location>
        <begin position="230"/>
        <end position="385"/>
    </location>
</feature>
<protein>
    <recommendedName>
        <fullName evidence="9">DNA 3'-5' helicase</fullName>
        <ecNumber evidence="9">5.6.2.4</ecNumber>
    </recommendedName>
</protein>
<evidence type="ECO:0000256" key="8">
    <source>
        <dbReference type="ARBA" id="ARBA00034617"/>
    </source>
</evidence>
<dbReference type="PROSITE" id="PS51192">
    <property type="entry name" value="HELICASE_ATP_BIND_1"/>
    <property type="match status" value="1"/>
</dbReference>
<organism evidence="12 13">
    <name type="scientific">Nitratidesulfovibrio oxamicus</name>
    <dbReference type="NCBI Taxonomy" id="32016"/>
    <lineage>
        <taxon>Bacteria</taxon>
        <taxon>Pseudomonadati</taxon>
        <taxon>Thermodesulfobacteriota</taxon>
        <taxon>Desulfovibrionia</taxon>
        <taxon>Desulfovibrionales</taxon>
        <taxon>Desulfovibrionaceae</taxon>
        <taxon>Nitratidesulfovibrio</taxon>
    </lineage>
</organism>
<comment type="caution">
    <text evidence="12">The sequence shown here is derived from an EMBL/GenBank/DDBJ whole genome shotgun (WGS) entry which is preliminary data.</text>
</comment>
<dbReference type="InterPro" id="IPR002464">
    <property type="entry name" value="DNA/RNA_helicase_DEAH_CS"/>
</dbReference>
<evidence type="ECO:0000256" key="2">
    <source>
        <dbReference type="ARBA" id="ARBA00022741"/>
    </source>
</evidence>
<evidence type="ECO:0000256" key="3">
    <source>
        <dbReference type="ARBA" id="ARBA00022801"/>
    </source>
</evidence>
<dbReference type="SMART" id="SM00487">
    <property type="entry name" value="DEXDc"/>
    <property type="match status" value="1"/>
</dbReference>
<dbReference type="RefSeq" id="WP_196609039.1">
    <property type="nucleotide sequence ID" value="NZ_VRYY01000206.1"/>
</dbReference>
<evidence type="ECO:0000256" key="7">
    <source>
        <dbReference type="ARBA" id="ARBA00023235"/>
    </source>
</evidence>
<dbReference type="Gene3D" id="3.40.50.2020">
    <property type="match status" value="1"/>
</dbReference>
<dbReference type="EMBL" id="VRYY01000206">
    <property type="protein sequence ID" value="MBG3876998.1"/>
    <property type="molecule type" value="Genomic_DNA"/>
</dbReference>
<evidence type="ECO:0000256" key="4">
    <source>
        <dbReference type="ARBA" id="ARBA00022806"/>
    </source>
</evidence>
<keyword evidence="5" id="KW-0067">ATP-binding</keyword>
<dbReference type="InterPro" id="IPR001650">
    <property type="entry name" value="Helicase_C-like"/>
</dbReference>
<dbReference type="Pfam" id="PF00271">
    <property type="entry name" value="Helicase_C"/>
    <property type="match status" value="1"/>
</dbReference>
<keyword evidence="7" id="KW-0413">Isomerase</keyword>
<dbReference type="SMART" id="SM00490">
    <property type="entry name" value="HELICc"/>
    <property type="match status" value="1"/>
</dbReference>
<dbReference type="PANTHER" id="PTHR13710:SF105">
    <property type="entry name" value="ATP-DEPENDENT DNA HELICASE Q1"/>
    <property type="match status" value="1"/>
</dbReference>
<dbReference type="InterPro" id="IPR014001">
    <property type="entry name" value="Helicase_ATP-bd"/>
</dbReference>
<dbReference type="PROSITE" id="PS00690">
    <property type="entry name" value="DEAH_ATP_HELICASE"/>
    <property type="match status" value="1"/>
</dbReference>
<feature type="domain" description="Helicase ATP-binding" evidence="10">
    <location>
        <begin position="32"/>
        <end position="207"/>
    </location>
</feature>
<accession>A0ABS0J3I8</accession>
<keyword evidence="2" id="KW-0547">Nucleotide-binding</keyword>
<name>A0ABS0J3I8_9BACT</name>
<evidence type="ECO:0000256" key="6">
    <source>
        <dbReference type="ARBA" id="ARBA00023125"/>
    </source>
</evidence>
<sequence length="691" mass="75686">MTYSQERALALLRAGSGLAGAEFRDGQEDAIRHVVEGRGRLLVVQKTGWGKSFVYFIATRMLRDAGQGPALLVSPLLALMRNQIAAAERMGVRAATINSDNRDDWEDVEARLARGEVDILLISPERLGNDWFQTQVLAPVAGRISLLVVDEAHCISDWGHDFRPHYRLLGRMAANLPPAVRLLATTATANDRVMADLATVLGPDLAVSRGDLDRNSLTLQTIRLPDRAERLAWLAERLGELDGHGIIYTLTVRDAGLVAAWLQQRGFNVAAYTGETGEDRERLEQELLHNRVKALVATTALGMGYDKPDLAFVIHFQTPGSVVAYYQQVGRAGRALPAAYGVLLSGPEEDDINDWFIRSAFPTRAEVQQILDALEGAPEGLSTPELMIRVNMGKGRIDKGITLLSLESPAPIARQGTRWQLTAAPLSEAFWQRAERLTALRHAENAQMREYVGLPFGQHMEYLVRALDGDAANIAPPALPPLPEAAAPALVHEAMAFLRRGNMPIEPRLQWPVGGMPHCDVRGRIPATERARQGMALSAWADAGWGTAVRQGKYRDGRFADDLVDACAAMVQQWNPQPAPEWVACIPSLRHPDLVPDFARRLAARLGLPFVPVLEKTDHRPEQKTMGNSVQQARNVDGSLGLADVPMPAGPVLLVDDMVDSRWTLTVAAWLLRRNGCGEVWPVALSQAGQG</sequence>
<evidence type="ECO:0000313" key="12">
    <source>
        <dbReference type="EMBL" id="MBG3876998.1"/>
    </source>
</evidence>
<evidence type="ECO:0000259" key="11">
    <source>
        <dbReference type="PROSITE" id="PS51194"/>
    </source>
</evidence>
<dbReference type="PANTHER" id="PTHR13710">
    <property type="entry name" value="DNA HELICASE RECQ FAMILY MEMBER"/>
    <property type="match status" value="1"/>
</dbReference>
<keyword evidence="6" id="KW-0238">DNA-binding</keyword>
<dbReference type="Proteomes" id="UP001194469">
    <property type="component" value="Unassembled WGS sequence"/>
</dbReference>
<reference evidence="12 13" key="1">
    <citation type="submission" date="2019-08" db="EMBL/GenBank/DDBJ databases">
        <authorList>
            <person name="Luo N."/>
        </authorList>
    </citation>
    <scope>NUCLEOTIDE SEQUENCE [LARGE SCALE GENOMIC DNA]</scope>
    <source>
        <strain evidence="12 13">NCIMB 9442</strain>
    </source>
</reference>
<keyword evidence="3 12" id="KW-0378">Hydrolase</keyword>
<dbReference type="PROSITE" id="PS51194">
    <property type="entry name" value="HELICASE_CTER"/>
    <property type="match status" value="1"/>
</dbReference>